<evidence type="ECO:0000256" key="3">
    <source>
        <dbReference type="ARBA" id="ARBA00022771"/>
    </source>
</evidence>
<organism evidence="7 8">
    <name type="scientific">Metarhizium robertsii (strain ARSEF 23 / ATCC MYA-3075)</name>
    <name type="common">Metarhizium anisopliae (strain ARSEF 23)</name>
    <dbReference type="NCBI Taxonomy" id="655844"/>
    <lineage>
        <taxon>Eukaryota</taxon>
        <taxon>Fungi</taxon>
        <taxon>Dikarya</taxon>
        <taxon>Ascomycota</taxon>
        <taxon>Pezizomycotina</taxon>
        <taxon>Sordariomycetes</taxon>
        <taxon>Hypocreomycetidae</taxon>
        <taxon>Hypocreales</taxon>
        <taxon>Clavicipitaceae</taxon>
        <taxon>Metarhizium</taxon>
    </lineage>
</organism>
<sequence>MTPPSFASSPSSILSVSRQRTSPIWRYCRVEDGKVLPAAWIDSKGTKWWHCQPCFDKKREKRYNYSGGSSTIVHHLRREHNIIIHGKEEVRRGRTQNRLGDITTFLAQETMHSNKKRKVTQEADALDQATIRELYCRYIVACSLPFSHIEQPAFRDFIRYICPAADDILPMSGSTVKNDLQKGYEEKKEVVKRALQNALSSIHVVPDNWTSPNCLGVIGFTVQFVTEDHGLQSLVVRIKELEGQHSGENMAEAIMEFIREYGIASKVGYFMMDNATNMNTIIDKISDDLEHEFDVFYDPLPHRLRCVGHIICLAVMEFLLGKRPLTTGFYSGPSEEEVENWRKRGAIGKLHNIVVYITWTPQRLQTFTTLSDGLRLRRDNDTRWNSWYKMVAWALRPKIRQAVTIFCAQEPALQDDTLTQPDWLTLAEIHKFLEPFYDATVANEGIGDSISDVLPTMDYLLHHIEAAKTATTLPHLATMMETAWAKLADYYELTEDSPVYSAAIVLNPSLKWAYMERTWEDKLEWIEKAKERVGQLWRETYKSTSSCPILRPSPPQDCTTKRLNGYKMWMKEQKSTIFNKDDDEYEVYCREPVMTVSDPLKWWLEPAQRGRFPNLSLMAIDILSIPPMSTETERLFSKAKLTVTDVRGSMNIDTLDLVECLRSWDRSALILPSDCCYVDQAGDHTTQDS</sequence>
<evidence type="ECO:0000313" key="7">
    <source>
        <dbReference type="EMBL" id="EFY94046.2"/>
    </source>
</evidence>
<dbReference type="KEGG" id="maj:MAA_10496"/>
<reference evidence="7 8" key="2">
    <citation type="journal article" date="2014" name="Proc. Natl. Acad. Sci. U.S.A.">
        <title>Trajectory and genomic determinants of fungal-pathogen speciation and host adaptation.</title>
        <authorList>
            <person name="Hu X."/>
            <person name="Xiao G."/>
            <person name="Zheng P."/>
            <person name="Shang Y."/>
            <person name="Su Y."/>
            <person name="Zhang X."/>
            <person name="Liu X."/>
            <person name="Zhan S."/>
            <person name="St Leger R.J."/>
            <person name="Wang C."/>
        </authorList>
    </citation>
    <scope>GENOME REANNOTATION</scope>
    <source>
        <strain evidence="8">ARSEF 23 / ATCC MYA-3075</strain>
    </source>
</reference>
<protein>
    <submittedName>
        <fullName evidence="7">Ribonuclease H-like protein</fullName>
    </submittedName>
</protein>
<comment type="caution">
    <text evidence="7">The sequence shown here is derived from an EMBL/GenBank/DDBJ whole genome shotgun (WGS) entry which is preliminary data.</text>
</comment>
<name>E9FDZ7_METRA</name>
<comment type="subcellular location">
    <subcellularLocation>
        <location evidence="1">Nucleus</location>
    </subcellularLocation>
</comment>
<keyword evidence="4" id="KW-0862">Zinc</keyword>
<keyword evidence="2" id="KW-0479">Metal-binding</keyword>
<evidence type="ECO:0000259" key="6">
    <source>
        <dbReference type="Pfam" id="PF05699"/>
    </source>
</evidence>
<gene>
    <name evidence="7" type="ORF">MAA_10496</name>
</gene>
<dbReference type="EMBL" id="ADNJ02000048">
    <property type="protein sequence ID" value="EFY94046.2"/>
    <property type="molecule type" value="Genomic_DNA"/>
</dbReference>
<feature type="domain" description="HAT C-terminal dimerisation" evidence="6">
    <location>
        <begin position="584"/>
        <end position="664"/>
    </location>
</feature>
<keyword evidence="8" id="KW-1185">Reference proteome</keyword>
<keyword evidence="3" id="KW-0863">Zinc-finger</keyword>
<evidence type="ECO:0000256" key="5">
    <source>
        <dbReference type="ARBA" id="ARBA00023242"/>
    </source>
</evidence>
<reference evidence="7 8" key="1">
    <citation type="journal article" date="2011" name="PLoS Genet.">
        <title>Genome sequencing and comparative transcriptomics of the model entomopathogenic fungi Metarhizium anisopliae and M. acridum.</title>
        <authorList>
            <person name="Gao Q."/>
            <person name="Jin K."/>
            <person name="Ying S.H."/>
            <person name="Zhang Y."/>
            <person name="Xiao G."/>
            <person name="Shang Y."/>
            <person name="Duan Z."/>
            <person name="Hu X."/>
            <person name="Xie X.Q."/>
            <person name="Zhou G."/>
            <person name="Peng G."/>
            <person name="Luo Z."/>
            <person name="Huang W."/>
            <person name="Wang B."/>
            <person name="Fang W."/>
            <person name="Wang S."/>
            <person name="Zhong Y."/>
            <person name="Ma L.J."/>
            <person name="St Leger R.J."/>
            <person name="Zhao G.P."/>
            <person name="Pei Y."/>
            <person name="Feng M.G."/>
            <person name="Xia Y."/>
            <person name="Wang C."/>
        </authorList>
    </citation>
    <scope>NUCLEOTIDE SEQUENCE [LARGE SCALE GENOMIC DNA]</scope>
    <source>
        <strain evidence="8">ARSEF 23 / ATCC MYA-3075</strain>
    </source>
</reference>
<dbReference type="GeneID" id="19264782"/>
<dbReference type="Pfam" id="PF05699">
    <property type="entry name" value="Dimer_Tnp_hAT"/>
    <property type="match status" value="1"/>
</dbReference>
<evidence type="ECO:0000313" key="8">
    <source>
        <dbReference type="Proteomes" id="UP000002498"/>
    </source>
</evidence>
<evidence type="ECO:0000256" key="4">
    <source>
        <dbReference type="ARBA" id="ARBA00022833"/>
    </source>
</evidence>
<dbReference type="InterPro" id="IPR012337">
    <property type="entry name" value="RNaseH-like_sf"/>
</dbReference>
<evidence type="ECO:0000256" key="1">
    <source>
        <dbReference type="ARBA" id="ARBA00004123"/>
    </source>
</evidence>
<dbReference type="PANTHER" id="PTHR46481:SF10">
    <property type="entry name" value="ZINC FINGER BED DOMAIN-CONTAINING PROTEIN 39"/>
    <property type="match status" value="1"/>
</dbReference>
<proteinExistence type="predicted"/>
<dbReference type="HOGENOM" id="CLU_009123_10_2_1"/>
<dbReference type="SUPFAM" id="SSF53098">
    <property type="entry name" value="Ribonuclease H-like"/>
    <property type="match status" value="1"/>
</dbReference>
<accession>E9FDZ7</accession>
<dbReference type="InterPro" id="IPR008906">
    <property type="entry name" value="HATC_C_dom"/>
</dbReference>
<dbReference type="GO" id="GO:0005634">
    <property type="term" value="C:nucleus"/>
    <property type="evidence" value="ECO:0007669"/>
    <property type="project" value="UniProtKB-SubCell"/>
</dbReference>
<dbReference type="PANTHER" id="PTHR46481">
    <property type="entry name" value="ZINC FINGER BED DOMAIN-CONTAINING PROTEIN 4"/>
    <property type="match status" value="1"/>
</dbReference>
<evidence type="ECO:0000256" key="2">
    <source>
        <dbReference type="ARBA" id="ARBA00022723"/>
    </source>
</evidence>
<dbReference type="AlphaFoldDB" id="E9FDZ7"/>
<dbReference type="OrthoDB" id="4961408at2759"/>
<dbReference type="RefSeq" id="XP_007826685.2">
    <property type="nucleotide sequence ID" value="XM_007828494.2"/>
</dbReference>
<keyword evidence="5" id="KW-0539">Nucleus</keyword>
<dbReference type="GO" id="GO:0046983">
    <property type="term" value="F:protein dimerization activity"/>
    <property type="evidence" value="ECO:0007669"/>
    <property type="project" value="InterPro"/>
</dbReference>
<dbReference type="Proteomes" id="UP000002498">
    <property type="component" value="Unassembled WGS sequence"/>
</dbReference>
<dbReference type="InterPro" id="IPR052035">
    <property type="entry name" value="ZnF_BED_domain_contain"/>
</dbReference>
<dbReference type="GO" id="GO:0008270">
    <property type="term" value="F:zinc ion binding"/>
    <property type="evidence" value="ECO:0007669"/>
    <property type="project" value="UniProtKB-KW"/>
</dbReference>